<evidence type="ECO:0000313" key="9">
    <source>
        <dbReference type="Proteomes" id="UP000198894"/>
    </source>
</evidence>
<reference evidence="9" key="1">
    <citation type="submission" date="2016-10" db="EMBL/GenBank/DDBJ databases">
        <authorList>
            <person name="Varghese N."/>
            <person name="Submissions S."/>
        </authorList>
    </citation>
    <scope>NUCLEOTIDE SEQUENCE [LARGE SCALE GENOMIC DNA]</scope>
    <source>
        <strain evidence="9">CGMCC 1.11022</strain>
    </source>
</reference>
<evidence type="ECO:0000256" key="4">
    <source>
        <dbReference type="ARBA" id="ARBA00022989"/>
    </source>
</evidence>
<sequence>MANTKETLKVDVFESSPIPVRKTRTPSFSVDLALLGVAFVWGASYPVGKGALFYAPVSILVLYRFLITTIITAVAARHEIALVSWGDFIRGFALGTILFCIFIAETYGVASTSAMNTALIISLCVIFTPIIDYGLSRRLPPTGILASAAIACIGVGILTGGISRFSPGDALVLGAAILRAVMVVSTKRLLAGRQISSAALTAIQGSTVATLTFVLAVAQFGISGLVVRATLQFWGAVAFLALFCTLAAFYIQNAAVRKSTPTRVGFLMGTEPFFGFVLAHLLLNEPLTVPSLIGAGLVLAGTFAGIWFESRTSK</sequence>
<feature type="transmembrane region" description="Helical" evidence="6">
    <location>
        <begin position="113"/>
        <end position="131"/>
    </location>
</feature>
<keyword evidence="3 6" id="KW-0812">Transmembrane</keyword>
<evidence type="ECO:0000256" key="2">
    <source>
        <dbReference type="ARBA" id="ARBA00022475"/>
    </source>
</evidence>
<gene>
    <name evidence="8" type="ORF">SAMN05428953_11849</name>
</gene>
<keyword evidence="5 6" id="KW-0472">Membrane</keyword>
<feature type="domain" description="EamA" evidence="7">
    <location>
        <begin position="31"/>
        <end position="158"/>
    </location>
</feature>
<feature type="transmembrane region" description="Helical" evidence="6">
    <location>
        <begin position="233"/>
        <end position="252"/>
    </location>
</feature>
<dbReference type="EMBL" id="FNEE01000018">
    <property type="protein sequence ID" value="SDK64558.1"/>
    <property type="molecule type" value="Genomic_DNA"/>
</dbReference>
<dbReference type="InterPro" id="IPR051258">
    <property type="entry name" value="Diverse_Substrate_Transporter"/>
</dbReference>
<dbReference type="AlphaFoldDB" id="A0A1G9DKY1"/>
<comment type="subcellular location">
    <subcellularLocation>
        <location evidence="1">Cell membrane</location>
        <topology evidence="1">Multi-pass membrane protein</topology>
    </subcellularLocation>
</comment>
<evidence type="ECO:0000256" key="6">
    <source>
        <dbReference type="SAM" id="Phobius"/>
    </source>
</evidence>
<feature type="transmembrane region" description="Helical" evidence="6">
    <location>
        <begin position="143"/>
        <end position="165"/>
    </location>
</feature>
<evidence type="ECO:0000259" key="7">
    <source>
        <dbReference type="Pfam" id="PF00892"/>
    </source>
</evidence>
<dbReference type="Pfam" id="PF00892">
    <property type="entry name" value="EamA"/>
    <property type="match status" value="2"/>
</dbReference>
<keyword evidence="9" id="KW-1185">Reference proteome</keyword>
<feature type="transmembrane region" description="Helical" evidence="6">
    <location>
        <begin position="88"/>
        <end position="107"/>
    </location>
</feature>
<keyword evidence="4 6" id="KW-1133">Transmembrane helix</keyword>
<dbReference type="PANTHER" id="PTHR42920">
    <property type="entry name" value="OS03G0707200 PROTEIN-RELATED"/>
    <property type="match status" value="1"/>
</dbReference>
<feature type="transmembrane region" description="Helical" evidence="6">
    <location>
        <begin position="202"/>
        <end position="227"/>
    </location>
</feature>
<keyword evidence="2" id="KW-1003">Cell membrane</keyword>
<evidence type="ECO:0000256" key="1">
    <source>
        <dbReference type="ARBA" id="ARBA00004651"/>
    </source>
</evidence>
<accession>A0A1G9DKY1</accession>
<evidence type="ECO:0000256" key="3">
    <source>
        <dbReference type="ARBA" id="ARBA00022692"/>
    </source>
</evidence>
<dbReference type="InterPro" id="IPR037185">
    <property type="entry name" value="EmrE-like"/>
</dbReference>
<feature type="transmembrane region" description="Helical" evidence="6">
    <location>
        <begin position="53"/>
        <end position="76"/>
    </location>
</feature>
<dbReference type="InterPro" id="IPR000620">
    <property type="entry name" value="EamA_dom"/>
</dbReference>
<proteinExistence type="predicted"/>
<feature type="domain" description="EamA" evidence="7">
    <location>
        <begin position="167"/>
        <end position="303"/>
    </location>
</feature>
<organism evidence="8 9">
    <name type="scientific">Mesorhizobium muleiense</name>
    <dbReference type="NCBI Taxonomy" id="1004279"/>
    <lineage>
        <taxon>Bacteria</taxon>
        <taxon>Pseudomonadati</taxon>
        <taxon>Pseudomonadota</taxon>
        <taxon>Alphaproteobacteria</taxon>
        <taxon>Hyphomicrobiales</taxon>
        <taxon>Phyllobacteriaceae</taxon>
        <taxon>Mesorhizobium</taxon>
    </lineage>
</organism>
<dbReference type="SUPFAM" id="SSF103481">
    <property type="entry name" value="Multidrug resistance efflux transporter EmrE"/>
    <property type="match status" value="1"/>
</dbReference>
<feature type="transmembrane region" description="Helical" evidence="6">
    <location>
        <begin position="28"/>
        <end position="47"/>
    </location>
</feature>
<dbReference type="Proteomes" id="UP000198894">
    <property type="component" value="Unassembled WGS sequence"/>
</dbReference>
<name>A0A1G9DKY1_9HYPH</name>
<dbReference type="PANTHER" id="PTHR42920:SF5">
    <property type="entry name" value="EAMA DOMAIN-CONTAINING PROTEIN"/>
    <property type="match status" value="1"/>
</dbReference>
<dbReference type="GO" id="GO:0005886">
    <property type="term" value="C:plasma membrane"/>
    <property type="evidence" value="ECO:0007669"/>
    <property type="project" value="UniProtKB-SubCell"/>
</dbReference>
<feature type="transmembrane region" description="Helical" evidence="6">
    <location>
        <begin position="171"/>
        <end position="190"/>
    </location>
</feature>
<feature type="transmembrane region" description="Helical" evidence="6">
    <location>
        <begin position="289"/>
        <end position="308"/>
    </location>
</feature>
<evidence type="ECO:0000313" key="8">
    <source>
        <dbReference type="EMBL" id="SDK64558.1"/>
    </source>
</evidence>
<feature type="transmembrane region" description="Helical" evidence="6">
    <location>
        <begin position="264"/>
        <end position="283"/>
    </location>
</feature>
<protein>
    <submittedName>
        <fullName evidence="8">EamA-like transporter family protein</fullName>
    </submittedName>
</protein>
<evidence type="ECO:0000256" key="5">
    <source>
        <dbReference type="ARBA" id="ARBA00023136"/>
    </source>
</evidence>